<dbReference type="EMBL" id="AM286690">
    <property type="protein sequence ID" value="CAL17342.1"/>
    <property type="molecule type" value="Genomic_DNA"/>
</dbReference>
<dbReference type="GO" id="GO:0006355">
    <property type="term" value="P:regulation of DNA-templated transcription"/>
    <property type="evidence" value="ECO:0007669"/>
    <property type="project" value="UniProtKB-UniRule"/>
</dbReference>
<dbReference type="GO" id="GO:0005524">
    <property type="term" value="F:ATP binding"/>
    <property type="evidence" value="ECO:0007669"/>
    <property type="project" value="UniProtKB-UniRule"/>
</dbReference>
<evidence type="ECO:0000256" key="5">
    <source>
        <dbReference type="ARBA" id="ARBA00023159"/>
    </source>
</evidence>
<dbReference type="Gene3D" id="6.10.140.2230">
    <property type="match status" value="1"/>
</dbReference>
<evidence type="ECO:0000256" key="2">
    <source>
        <dbReference type="ARBA" id="ARBA00022806"/>
    </source>
</evidence>
<dbReference type="Gene3D" id="3.40.50.300">
    <property type="entry name" value="P-loop containing nucleotide triphosphate hydrolases"/>
    <property type="match status" value="1"/>
</dbReference>
<dbReference type="InterPro" id="IPR038718">
    <property type="entry name" value="SNF2-like_sf"/>
</dbReference>
<feature type="binding site" evidence="7">
    <location>
        <begin position="179"/>
        <end position="186"/>
    </location>
    <ligand>
        <name>ATP</name>
        <dbReference type="ChEBI" id="CHEBI:30616"/>
    </ligand>
</feature>
<dbReference type="EC" id="3.6.4.-" evidence="7"/>
<sequence>MTDFIPGQRWLSESETELGLGIIKELDYRLVTVEYPAVEEERTYAKNNAPLSRVTFDSGDTIRTADEMELVVTDVNELNGLKIYMAHPKDGSPEDIQPVPETNLGHTLRLTAALDRLLSNQLSSNRWFELRIDSLNAHCRQQQSAIKGLRGPRIDLIGHQLYIADQVANRFAPRVLLADEVGLGKTIEAGLILHQQLLTGRAKRVLVVVPSPLVHQWFVEMVRRFNLHFSIFDAERLNALQPETSIKDMLAQIIEEENSPNDGADEAASNLSAASGDDNPFLSEQLILCSTDFLSECDIEQLAAADWDLLVVDEAHHLEWSAQQASDDYQRVETIAKQARGLLLLTATPEQLGLESHYARLRLLDPERYPSLEAFKEEQAHYQDVAALAGRLHDESKWDEALKQEAVALLPDMDIDESNREAIQAELLDRSGPGRVMFRNTRHNIAGFPARHVHGIPLTLPDEYKYDSDEEIDGHLHPETLFHDDRWCTLDPRVTWLENFFKQHRHDKVLVICASKNTATDLHAHCNYKLGMNVAMFHEDMDLIERDRAAAFFADDFDGAQALICSEIGSEGRNFQFAHHLVLLDLPLNPDLLEQRIGRLDRIGQTDDIQIHVPYFEQHAQEVLFRWYHEGMNAFEHTNPAGHDIYLRSRDALEPLLTGDPEYTAIEALVDDTRAITTELHTLLETGRDRLLELSSFDGERAETLISDLIAADEDSPLPFMQRIFDRYGVEQEDHSDTAVILKPGPHMRDAFPSLPEEGVTMTDNRATALARDDMQFLTWEHPMVTGSLEMMLTEHRGKAAVSLLKNPKIKAGTLLIEAIYTVDAVAPKHLQADRFLPTTVIRHLLDANGKNISQAISHDGLSQQCHKMDKPLSRKIVGSQKALLEKLLKADDISASQEAESIITAAQQKMREKQAHELARLKALQAKNPAVRHAEIDALEDQTQALEKCLDEARCQLEAVRIIVAGGD</sequence>
<dbReference type="GO" id="GO:0003677">
    <property type="term" value="F:DNA binding"/>
    <property type="evidence" value="ECO:0007669"/>
    <property type="project" value="UniProtKB-KW"/>
</dbReference>
<keyword evidence="4 7" id="KW-0238">DNA-binding</keyword>
<keyword evidence="11" id="KW-1185">Reference proteome</keyword>
<feature type="domain" description="Helicase ATP-binding" evidence="8">
    <location>
        <begin position="166"/>
        <end position="367"/>
    </location>
</feature>
<dbReference type="Pfam" id="PF00176">
    <property type="entry name" value="SNF2-rel_dom"/>
    <property type="match status" value="1"/>
</dbReference>
<accession>Q0VNA6</accession>
<dbReference type="NCBIfam" id="NF003426">
    <property type="entry name" value="PRK04914.1"/>
    <property type="match status" value="1"/>
</dbReference>
<dbReference type="Proteomes" id="UP000008871">
    <property type="component" value="Chromosome"/>
</dbReference>
<keyword evidence="1 7" id="KW-0378">Hydrolase</keyword>
<name>Q0VNA6_ALCBS</name>
<evidence type="ECO:0000256" key="1">
    <source>
        <dbReference type="ARBA" id="ARBA00022801"/>
    </source>
</evidence>
<dbReference type="PROSITE" id="PS51194">
    <property type="entry name" value="HELICASE_CTER"/>
    <property type="match status" value="1"/>
</dbReference>
<comment type="similarity">
    <text evidence="7">Belongs to the SNF2/RAD54 helicase family. RapA subfamily.</text>
</comment>
<feature type="domain" description="Helicase C-terminal" evidence="9">
    <location>
        <begin position="489"/>
        <end position="653"/>
    </location>
</feature>
<dbReference type="HOGENOM" id="CLU_011520_0_0_6"/>
<feature type="short sequence motif" description="DEAH box" evidence="7">
    <location>
        <begin position="313"/>
        <end position="316"/>
    </location>
</feature>
<dbReference type="HAMAP" id="MF_01821">
    <property type="entry name" value="Helicase_RapA"/>
    <property type="match status" value="1"/>
</dbReference>
<dbReference type="PANTHER" id="PTHR45766">
    <property type="entry name" value="DNA ANNEALING HELICASE AND ENDONUCLEASE ZRANB3 FAMILY MEMBER"/>
    <property type="match status" value="1"/>
</dbReference>
<dbReference type="Gene3D" id="3.30.360.80">
    <property type="match status" value="1"/>
</dbReference>
<evidence type="ECO:0000313" key="11">
    <source>
        <dbReference type="Proteomes" id="UP000008871"/>
    </source>
</evidence>
<dbReference type="Gene3D" id="2.30.30.140">
    <property type="match status" value="1"/>
</dbReference>
<keyword evidence="5 7" id="KW-0010">Activator</keyword>
<dbReference type="Pfam" id="PF18337">
    <property type="entry name" value="Tudor_RapA"/>
    <property type="match status" value="1"/>
</dbReference>
<dbReference type="Pfam" id="PF12137">
    <property type="entry name" value="RapA_C"/>
    <property type="match status" value="1"/>
</dbReference>
<dbReference type="OrthoDB" id="9814088at2"/>
<evidence type="ECO:0000256" key="7">
    <source>
        <dbReference type="HAMAP-Rule" id="MF_01821"/>
    </source>
</evidence>
<dbReference type="PANTHER" id="PTHR45766:SF6">
    <property type="entry name" value="SWI_SNF-RELATED MATRIX-ASSOCIATED ACTIN-DEPENDENT REGULATOR OF CHROMATIN SUBFAMILY A-LIKE PROTEIN 1"/>
    <property type="match status" value="1"/>
</dbReference>
<dbReference type="SMART" id="SM00490">
    <property type="entry name" value="HELICc"/>
    <property type="match status" value="1"/>
</dbReference>
<proteinExistence type="inferred from homology"/>
<dbReference type="Pfam" id="PF00271">
    <property type="entry name" value="Helicase_C"/>
    <property type="match status" value="1"/>
</dbReference>
<dbReference type="STRING" id="393595.ABO_1894"/>
<dbReference type="Pfam" id="PF18339">
    <property type="entry name" value="Tudor_1_RapA"/>
    <property type="match status" value="1"/>
</dbReference>
<evidence type="ECO:0000259" key="9">
    <source>
        <dbReference type="PROSITE" id="PS51194"/>
    </source>
</evidence>
<dbReference type="InterPro" id="IPR027417">
    <property type="entry name" value="P-loop_NTPase"/>
</dbReference>
<dbReference type="InterPro" id="IPR000330">
    <property type="entry name" value="SNF2_N"/>
</dbReference>
<dbReference type="Gene3D" id="3.40.50.10810">
    <property type="entry name" value="Tandem AAA-ATPase domain"/>
    <property type="match status" value="1"/>
</dbReference>
<evidence type="ECO:0000259" key="8">
    <source>
        <dbReference type="PROSITE" id="PS51192"/>
    </source>
</evidence>
<protein>
    <recommendedName>
        <fullName evidence="7">RNA polymerase-associated protein RapA</fullName>
        <ecNumber evidence="7">3.6.4.-</ecNumber>
    </recommendedName>
    <alternativeName>
        <fullName evidence="7">ATP-dependent helicase HepA</fullName>
    </alternativeName>
</protein>
<dbReference type="GO" id="GO:0004386">
    <property type="term" value="F:helicase activity"/>
    <property type="evidence" value="ECO:0007669"/>
    <property type="project" value="UniProtKB-UniRule"/>
</dbReference>
<dbReference type="Gene3D" id="6.10.140.1500">
    <property type="match status" value="1"/>
</dbReference>
<evidence type="ECO:0000256" key="4">
    <source>
        <dbReference type="ARBA" id="ARBA00023125"/>
    </source>
</evidence>
<keyword evidence="7" id="KW-0547">Nucleotide-binding</keyword>
<dbReference type="KEGG" id="abo:ABO_1894"/>
<dbReference type="SMART" id="SM00487">
    <property type="entry name" value="DEXDc"/>
    <property type="match status" value="1"/>
</dbReference>
<dbReference type="eggNOG" id="COG0553">
    <property type="taxonomic scope" value="Bacteria"/>
</dbReference>
<dbReference type="InterPro" id="IPR040766">
    <property type="entry name" value="Tudor_2_RapA"/>
</dbReference>
<dbReference type="InterPro" id="IPR022737">
    <property type="entry name" value="RapA_C"/>
</dbReference>
<organism evidence="10 11">
    <name type="scientific">Alcanivorax borkumensis (strain ATCC 700651 / DSM 11573 / NCIMB 13689 / SK2)</name>
    <dbReference type="NCBI Taxonomy" id="393595"/>
    <lineage>
        <taxon>Bacteria</taxon>
        <taxon>Pseudomonadati</taxon>
        <taxon>Pseudomonadota</taxon>
        <taxon>Gammaproteobacteria</taxon>
        <taxon>Oceanospirillales</taxon>
        <taxon>Alcanivoracaceae</taxon>
        <taxon>Alcanivorax</taxon>
    </lineage>
</organism>
<evidence type="ECO:0000313" key="10">
    <source>
        <dbReference type="EMBL" id="CAL17342.1"/>
    </source>
</evidence>
<dbReference type="PROSITE" id="PS51192">
    <property type="entry name" value="HELICASE_ATP_BIND_1"/>
    <property type="match status" value="1"/>
</dbReference>
<keyword evidence="2 7" id="KW-0347">Helicase</keyword>
<gene>
    <name evidence="10" type="primary">hepA</name>
    <name evidence="7" type="synonym">rapA</name>
    <name evidence="10" type="ordered locus">ABO_1894</name>
</gene>
<dbReference type="AlphaFoldDB" id="Q0VNA6"/>
<dbReference type="RefSeq" id="WP_011589173.1">
    <property type="nucleotide sequence ID" value="NC_008260.1"/>
</dbReference>
<evidence type="ECO:0000256" key="3">
    <source>
        <dbReference type="ARBA" id="ARBA00023015"/>
    </source>
</evidence>
<dbReference type="InterPro" id="IPR040765">
    <property type="entry name" value="Tudor_1_RapA"/>
</dbReference>
<keyword evidence="7" id="KW-0067">ATP-binding</keyword>
<dbReference type="SUPFAM" id="SSF52540">
    <property type="entry name" value="P-loop containing nucleoside triphosphate hydrolases"/>
    <property type="match status" value="2"/>
</dbReference>
<dbReference type="InterPro" id="IPR023949">
    <property type="entry name" value="Helicase_RapA"/>
</dbReference>
<dbReference type="GO" id="GO:0016817">
    <property type="term" value="F:hydrolase activity, acting on acid anhydrides"/>
    <property type="evidence" value="ECO:0007669"/>
    <property type="project" value="InterPro"/>
</dbReference>
<dbReference type="Gene3D" id="2.30.30.930">
    <property type="match status" value="1"/>
</dbReference>
<keyword evidence="6 7" id="KW-0804">Transcription</keyword>
<keyword evidence="3 7" id="KW-0805">Transcription regulation</keyword>
<comment type="subunit">
    <text evidence="7">Interacts with the RNAP. Has a higher affinity for the core RNAP than for the holoenzyme. Its ATPase activity is stimulated by binding to RNAP.</text>
</comment>
<reference evidence="10 11" key="1">
    <citation type="journal article" date="2006" name="Nat. Biotechnol.">
        <title>Genome sequence of the ubiquitous hydrocarbon-degrading marine bacterium Alcanivorax borkumensis.</title>
        <authorList>
            <person name="Schneiker S."/>
            <person name="Martins dos Santos V.A.P."/>
            <person name="Bartels D."/>
            <person name="Bekel T."/>
            <person name="Brecht M."/>
            <person name="Buhrmester J."/>
            <person name="Chernikova T.N."/>
            <person name="Denaro R."/>
            <person name="Ferrer M."/>
            <person name="Gertler C."/>
            <person name="Goesmann A."/>
            <person name="Golyshina O.V."/>
            <person name="Kaminski F."/>
            <person name="Khachane A.N."/>
            <person name="Lang S."/>
            <person name="Linke B."/>
            <person name="McHardy A.C."/>
            <person name="Meyer F."/>
            <person name="Nechitaylo T."/>
            <person name="Puehler A."/>
            <person name="Regenhardt D."/>
            <person name="Rupp O."/>
            <person name="Sabirova J.S."/>
            <person name="Selbitschka W."/>
            <person name="Yakimov M.M."/>
            <person name="Timmis K.N."/>
            <person name="Vorhoelter F.-J."/>
            <person name="Weidner S."/>
            <person name="Kaiser O."/>
            <person name="Golyshin P.N."/>
        </authorList>
    </citation>
    <scope>NUCLEOTIDE SEQUENCE [LARGE SCALE GENOMIC DNA]</scope>
    <source>
        <strain evidence="11">ATCC 700651 / DSM 11573 / NCIMB 13689 / SK2</strain>
    </source>
</reference>
<comment type="function">
    <text evidence="7">Transcription regulator that activates transcription by stimulating RNA polymerase (RNAP) recycling in case of stress conditions such as supercoiled DNA or high salt concentrations. Probably acts by releasing the RNAP, when it is trapped or immobilized on tightly supercoiled DNA. Does not activate transcription on linear DNA. Probably not involved in DNA repair.</text>
</comment>
<dbReference type="InterPro" id="IPR001650">
    <property type="entry name" value="Helicase_C-like"/>
</dbReference>
<evidence type="ECO:0000256" key="6">
    <source>
        <dbReference type="ARBA" id="ARBA00023163"/>
    </source>
</evidence>
<dbReference type="InterPro" id="IPR014001">
    <property type="entry name" value="Helicase_ATP-bd"/>
</dbReference>